<protein>
    <recommendedName>
        <fullName evidence="4">EpsG family protein</fullName>
    </recommendedName>
</protein>
<sequence>MICLFYLMVFFLFLYSIIKIRKRSFFFDVLFIAIVSFIFYISTNSIDSGSYELFFRDTNILSLSKDAGFVLFINLCKIFTQDYAIFRMIVGLLSAIVIVFIVNGLTINWKSKYLVYATYLIYPFIQGVIALRMTLAINFILLGFYFYFKSKKKRIAKIILLVSVLIAAQFHSLCYIFIFILIIYFFVKKTKYYFILFFGILIAIIFLKFYSASLFNMISMFLSTSDSFSKYNLYTSSIEGLGIGFIIPIFVQLIELLFLYVSFKYSKKTSNIINNEIFKLNLALLFLSPFYIINTLFLRLYRSVLVFNYITISDNIKKEKINFQLVFTILYIIFNIALLLWDADGYNSIISIFSSL</sequence>
<feature type="transmembrane region" description="Helical" evidence="1">
    <location>
        <begin position="192"/>
        <end position="210"/>
    </location>
</feature>
<keyword evidence="1" id="KW-1133">Transmembrane helix</keyword>
<dbReference type="AlphaFoldDB" id="A0A3E3ED87"/>
<dbReference type="Pfam" id="PF14897">
    <property type="entry name" value="EpsG"/>
    <property type="match status" value="1"/>
</dbReference>
<evidence type="ECO:0000313" key="2">
    <source>
        <dbReference type="EMBL" id="RGD85494.1"/>
    </source>
</evidence>
<name>A0A3E3ED87_9FIRM</name>
<feature type="transmembrane region" description="Helical" evidence="1">
    <location>
        <begin position="158"/>
        <end position="186"/>
    </location>
</feature>
<keyword evidence="1" id="KW-0472">Membrane</keyword>
<accession>A0A3E3ED87</accession>
<evidence type="ECO:0008006" key="4">
    <source>
        <dbReference type="Google" id="ProtNLM"/>
    </source>
</evidence>
<reference evidence="2 3" key="1">
    <citation type="submission" date="2018-08" db="EMBL/GenBank/DDBJ databases">
        <title>A genome reference for cultivated species of the human gut microbiota.</title>
        <authorList>
            <person name="Zou Y."/>
            <person name="Xue W."/>
            <person name="Luo G."/>
        </authorList>
    </citation>
    <scope>NUCLEOTIDE SEQUENCE [LARGE SCALE GENOMIC DNA]</scope>
    <source>
        <strain evidence="2 3">OM06-4</strain>
    </source>
</reference>
<proteinExistence type="predicted"/>
<feature type="transmembrane region" description="Helical" evidence="1">
    <location>
        <begin position="321"/>
        <end position="341"/>
    </location>
</feature>
<evidence type="ECO:0000256" key="1">
    <source>
        <dbReference type="SAM" id="Phobius"/>
    </source>
</evidence>
<feature type="transmembrane region" description="Helical" evidence="1">
    <location>
        <begin position="119"/>
        <end position="146"/>
    </location>
</feature>
<dbReference type="Proteomes" id="UP000261032">
    <property type="component" value="Unassembled WGS sequence"/>
</dbReference>
<feature type="transmembrane region" description="Helical" evidence="1">
    <location>
        <begin position="231"/>
        <end position="260"/>
    </location>
</feature>
<dbReference type="EMBL" id="QUSL01000010">
    <property type="protein sequence ID" value="RGD85494.1"/>
    <property type="molecule type" value="Genomic_DNA"/>
</dbReference>
<feature type="transmembrane region" description="Helical" evidence="1">
    <location>
        <begin position="84"/>
        <end position="107"/>
    </location>
</feature>
<comment type="caution">
    <text evidence="2">The sequence shown here is derived from an EMBL/GenBank/DDBJ whole genome shotgun (WGS) entry which is preliminary data.</text>
</comment>
<gene>
    <name evidence="2" type="ORF">DXB93_07940</name>
</gene>
<feature type="transmembrane region" description="Helical" evidence="1">
    <location>
        <begin position="26"/>
        <end position="46"/>
    </location>
</feature>
<evidence type="ECO:0000313" key="3">
    <source>
        <dbReference type="Proteomes" id="UP000261032"/>
    </source>
</evidence>
<feature type="transmembrane region" description="Helical" evidence="1">
    <location>
        <begin position="280"/>
        <end position="301"/>
    </location>
</feature>
<keyword evidence="1" id="KW-0812">Transmembrane</keyword>
<dbReference type="InterPro" id="IPR049458">
    <property type="entry name" value="EpsG-like"/>
</dbReference>
<organism evidence="2 3">
    <name type="scientific">Thomasclavelia ramosa</name>
    <dbReference type="NCBI Taxonomy" id="1547"/>
    <lineage>
        <taxon>Bacteria</taxon>
        <taxon>Bacillati</taxon>
        <taxon>Bacillota</taxon>
        <taxon>Erysipelotrichia</taxon>
        <taxon>Erysipelotrichales</taxon>
        <taxon>Coprobacillaceae</taxon>
        <taxon>Thomasclavelia</taxon>
    </lineage>
</organism>